<dbReference type="OrthoDB" id="9794178at2"/>
<keyword evidence="2" id="KW-0408">Iron</keyword>
<dbReference type="Proteomes" id="UP000024816">
    <property type="component" value="Unassembled WGS sequence"/>
</dbReference>
<dbReference type="PANTHER" id="PTHR35303:SF5">
    <property type="entry name" value="OS02G0197800 PROTEIN"/>
    <property type="match status" value="1"/>
</dbReference>
<dbReference type="STRING" id="1280952.HJA_09524"/>
<keyword evidence="1" id="KW-0479">Metal-binding</keyword>
<organism evidence="5 6">
    <name type="scientific">Hyphomonas jannaschiana VP2</name>
    <dbReference type="NCBI Taxonomy" id="1280952"/>
    <lineage>
        <taxon>Bacteria</taxon>
        <taxon>Pseudomonadati</taxon>
        <taxon>Pseudomonadota</taxon>
        <taxon>Alphaproteobacteria</taxon>
        <taxon>Hyphomonadales</taxon>
        <taxon>Hyphomonadaceae</taxon>
        <taxon>Hyphomonas</taxon>
    </lineage>
</organism>
<dbReference type="eggNOG" id="COG3536">
    <property type="taxonomic scope" value="Bacteria"/>
</dbReference>
<accession>A0A059FDL8</accession>
<dbReference type="InterPro" id="IPR010376">
    <property type="entry name" value="GBBH-like_N"/>
</dbReference>
<evidence type="ECO:0000259" key="4">
    <source>
        <dbReference type="Pfam" id="PF06155"/>
    </source>
</evidence>
<gene>
    <name evidence="5" type="ORF">HJA_09524</name>
</gene>
<evidence type="ECO:0000256" key="2">
    <source>
        <dbReference type="ARBA" id="ARBA00023004"/>
    </source>
</evidence>
<comment type="caution">
    <text evidence="5">The sequence shown here is derived from an EMBL/GenBank/DDBJ whole genome shotgun (WGS) entry which is preliminary data.</text>
</comment>
<protein>
    <recommendedName>
        <fullName evidence="4">Gamma-butyrobetaine hydroxylase-like N-terminal domain-containing protein</fullName>
    </recommendedName>
</protein>
<sequence length="106" mass="11471">MSSMAWPVKLVFRKADGVLHAEFDDGRSGTVSYKRLREQSPSAAVRGHGGGPPPPQAPVPDDITVLRADPVGRYALRIVFSDGHDSGLYNWDLIRQLTVGEDAVTA</sequence>
<dbReference type="EMBL" id="ARYJ01000005">
    <property type="protein sequence ID" value="KCZ88598.1"/>
    <property type="molecule type" value="Genomic_DNA"/>
</dbReference>
<dbReference type="GO" id="GO:0046872">
    <property type="term" value="F:metal ion binding"/>
    <property type="evidence" value="ECO:0007669"/>
    <property type="project" value="UniProtKB-KW"/>
</dbReference>
<dbReference type="Gene3D" id="3.30.2020.30">
    <property type="match status" value="1"/>
</dbReference>
<dbReference type="PANTHER" id="PTHR35303">
    <property type="entry name" value="OS02G0197800 PROTEIN"/>
    <property type="match status" value="1"/>
</dbReference>
<name>A0A059FDL8_9PROT</name>
<keyword evidence="6" id="KW-1185">Reference proteome</keyword>
<evidence type="ECO:0000256" key="3">
    <source>
        <dbReference type="SAM" id="MobiDB-lite"/>
    </source>
</evidence>
<evidence type="ECO:0000313" key="6">
    <source>
        <dbReference type="Proteomes" id="UP000024816"/>
    </source>
</evidence>
<feature type="region of interest" description="Disordered" evidence="3">
    <location>
        <begin position="37"/>
        <end position="60"/>
    </location>
</feature>
<dbReference type="InterPro" id="IPR038492">
    <property type="entry name" value="GBBH-like_N_sf"/>
</dbReference>
<dbReference type="RefSeq" id="WP_035581417.1">
    <property type="nucleotide sequence ID" value="NZ_ARYJ01000005.1"/>
</dbReference>
<dbReference type="PATRIC" id="fig|1280952.3.peg.1901"/>
<evidence type="ECO:0000313" key="5">
    <source>
        <dbReference type="EMBL" id="KCZ88598.1"/>
    </source>
</evidence>
<proteinExistence type="predicted"/>
<reference evidence="5 6" key="1">
    <citation type="journal article" date="2014" name="Antonie Van Leeuwenhoek">
        <title>Hyphomonas beringensis sp. nov. and Hyphomonas chukchiensis sp. nov., isolated from surface seawater of the Bering Sea and Chukchi Sea.</title>
        <authorList>
            <person name="Li C."/>
            <person name="Lai Q."/>
            <person name="Li G."/>
            <person name="Dong C."/>
            <person name="Wang J."/>
            <person name="Liao Y."/>
            <person name="Shao Z."/>
        </authorList>
    </citation>
    <scope>NUCLEOTIDE SEQUENCE [LARGE SCALE GENOMIC DNA]</scope>
    <source>
        <strain evidence="5 6">VP2</strain>
    </source>
</reference>
<evidence type="ECO:0000256" key="1">
    <source>
        <dbReference type="ARBA" id="ARBA00022723"/>
    </source>
</evidence>
<dbReference type="Pfam" id="PF06155">
    <property type="entry name" value="GBBH-like_N"/>
    <property type="match status" value="1"/>
</dbReference>
<dbReference type="AlphaFoldDB" id="A0A059FDL8"/>
<feature type="domain" description="Gamma-butyrobetaine hydroxylase-like N-terminal" evidence="4">
    <location>
        <begin position="13"/>
        <end position="94"/>
    </location>
</feature>